<evidence type="ECO:0000313" key="3">
    <source>
        <dbReference type="Proteomes" id="UP000790833"/>
    </source>
</evidence>
<dbReference type="RefSeq" id="XP_043049484.1">
    <property type="nucleotide sequence ID" value="XM_043195779.1"/>
</dbReference>
<accession>A0A9P8AJ96</accession>
<reference evidence="2" key="1">
    <citation type="submission" date="2021-03" db="EMBL/GenBank/DDBJ databases">
        <authorList>
            <person name="Palmer J.M."/>
        </authorList>
    </citation>
    <scope>NUCLEOTIDE SEQUENCE</scope>
    <source>
        <strain evidence="2">ARV_011</strain>
    </source>
</reference>
<evidence type="ECO:0000256" key="1">
    <source>
        <dbReference type="SAM" id="Coils"/>
    </source>
</evidence>
<dbReference type="InterPro" id="IPR038816">
    <property type="entry name" value="Stationary_phase_5"/>
</dbReference>
<dbReference type="GeneID" id="66118510"/>
<feature type="coiled-coil region" evidence="1">
    <location>
        <begin position="447"/>
        <end position="474"/>
    </location>
</feature>
<gene>
    <name evidence="2" type="ORF">KQ657_005136</name>
</gene>
<dbReference type="OrthoDB" id="416253at2759"/>
<name>A0A9P8AJ96_9ASCO</name>
<dbReference type="AlphaFoldDB" id="A0A9P8AJ96"/>
<keyword evidence="3" id="KW-1185">Reference proteome</keyword>
<dbReference type="EMBL" id="JAHMUF010000009">
    <property type="protein sequence ID" value="KAG7193937.1"/>
    <property type="molecule type" value="Genomic_DNA"/>
</dbReference>
<protein>
    <submittedName>
        <fullName evidence="2">Uncharacterized protein</fullName>
    </submittedName>
</protein>
<evidence type="ECO:0000313" key="2">
    <source>
        <dbReference type="EMBL" id="KAG7193937.1"/>
    </source>
</evidence>
<keyword evidence="1" id="KW-0175">Coiled coil</keyword>
<dbReference type="PANTHER" id="PTHR42342:SF1">
    <property type="entry name" value="STATIONARY PHASE PROTEIN 5"/>
    <property type="match status" value="1"/>
</dbReference>
<sequence>MLITEPFNEVQTNLRLILNSYWLVYFDLTIPFSNMNFKNLWEKSLKERNWPKRLEQLAEDLSNLAQNLANQGQFVRQPIPIPVRSGKGNGVASGLRNLHDSYLSFSLAEVSNSNKGVYLNPHWFLQHRSSLVSDGPHVKSVPLFLGHFLGLAGLLQLSMLSKFCLINAAKEMFTTKAISKVAITTKSSPSCGLATGASVLFASGCLFSHMLVNLRKSRTKCFSNMFSNARSYHSYHRYNFNQHLYQYYNHFEWRYHRKSGLNFFKYKNFFARRFHSNRFWWKYKPAFISIRDQIFNTSKFKYGGYMFLYFSQGKPPLGLGGGYKGANYATRTSTQLRSLLFGSDYCDQPTMGPKEKFSKPSRFVKVDSTGKSNPILSLKFPKSVMSVSLSPSYHQITLQMARTDSSATVEEKIEADQLINGSYIEFSIFASLGSSFNHETVLSEETIDELLDDLDILIQRIQTLKQDLEKIFELGALPIKFIKSRWVLRVYFPNCEPEKLQKLCQEKNVMGGTIFEDLEHLGDAVVAQSRKDSVCSTPNPPVETARERDTMEAAVANVSEPSHALTAGSIGMFNQLDHVSFPSDVLSTFDNSSTISTDITNDIISLDPLSNEEIVRLDDGTNPFNGLPMETIPVSIVDSFSDEYHWVTKQVKKYLPLLEPPSSHIGEEVGGILKRRCLSQIDLNNFDLLDSVLDADFLPTPILLPLRDAFSSISSTSSVCVKPLDVQMFMKASLDRSKVICQRPLPLELFIGALQDPCKCEDTNSVFLQQLNIQLIATTDVVIESCISTTELLSTKQIIEVFRIPPQNYKFNLSPLSPVTFNFDNAELKTPLGLQVPPQIIEAASIGIGVIPSFNSCRSRRHYNLRIEAGFSANPMSLFAGNNEIETQVPQITLEFKDVFVQSGLSLQEQ</sequence>
<proteinExistence type="predicted"/>
<dbReference type="PANTHER" id="PTHR42342">
    <property type="entry name" value="STATIONARY PHASE PROTEIN 5"/>
    <property type="match status" value="1"/>
</dbReference>
<dbReference type="GO" id="GO:0043248">
    <property type="term" value="P:proteasome assembly"/>
    <property type="evidence" value="ECO:0007669"/>
    <property type="project" value="TreeGrafter"/>
</dbReference>
<dbReference type="GO" id="GO:0070628">
    <property type="term" value="F:proteasome binding"/>
    <property type="evidence" value="ECO:0007669"/>
    <property type="project" value="InterPro"/>
</dbReference>
<dbReference type="Proteomes" id="UP000790833">
    <property type="component" value="Unassembled WGS sequence"/>
</dbReference>
<comment type="caution">
    <text evidence="2">The sequence shown here is derived from an EMBL/GenBank/DDBJ whole genome shotgun (WGS) entry which is preliminary data.</text>
</comment>
<organism evidence="2 3">
    <name type="scientific">Scheffersomyces spartinae</name>
    <dbReference type="NCBI Taxonomy" id="45513"/>
    <lineage>
        <taxon>Eukaryota</taxon>
        <taxon>Fungi</taxon>
        <taxon>Dikarya</taxon>
        <taxon>Ascomycota</taxon>
        <taxon>Saccharomycotina</taxon>
        <taxon>Pichiomycetes</taxon>
        <taxon>Debaryomycetaceae</taxon>
        <taxon>Scheffersomyces</taxon>
    </lineage>
</organism>